<protein>
    <submittedName>
        <fullName evidence="2">ABC transporter substrate-binding protein</fullName>
    </submittedName>
</protein>
<keyword evidence="1" id="KW-0732">Signal</keyword>
<dbReference type="EMBL" id="JBHUEE010000006">
    <property type="protein sequence ID" value="MFD1718690.1"/>
    <property type="molecule type" value="Genomic_DNA"/>
</dbReference>
<dbReference type="InterPro" id="IPR050490">
    <property type="entry name" value="Bact_solute-bd_prot1"/>
</dbReference>
<proteinExistence type="predicted"/>
<sequence length="430" mass="45185">MTFVRGRLAVAGALALGVGLTGCATVPAPGGAQAAEPQDTSQTLRIMGPDFPYTEATVEEFRRRHPDVSVEYVEGGVSFEDGSAQTMLRSGQGPDVLMVNSGPGRVGLLAEAGLITPLGDLYAEHGLEERYRPDVLEQIRAGANGGGEIFEIVEGLDVFQVYYNEEIFAEHGLEVPTAYDELLDACATLREAGVRPLLAGVRDNFAGGWLLGTLVQASAGAQAMREIIYDDEPFDQDAVVRAAEMLTELIDNGCIDAGQAAALDGAQAEAGFWRGNGAMVVQPQGPIIEERHDGADVSHFGAFPMPPVDPTDPARPTAGLALSWIASNSTRSASAVEAWLAWVSSEDYLALTAENGGTLVPAQVVPDGIEVAPAIRDALDKTADGSGYNPSVYLNEAAKQAWYDAVQGLISGSAEPAPAMRAVEDARATN</sequence>
<reference evidence="3" key="1">
    <citation type="journal article" date="2019" name="Int. J. Syst. Evol. Microbiol.">
        <title>The Global Catalogue of Microorganisms (GCM) 10K type strain sequencing project: providing services to taxonomists for standard genome sequencing and annotation.</title>
        <authorList>
            <consortium name="The Broad Institute Genomics Platform"/>
            <consortium name="The Broad Institute Genome Sequencing Center for Infectious Disease"/>
            <person name="Wu L."/>
            <person name="Ma J."/>
        </authorList>
    </citation>
    <scope>NUCLEOTIDE SEQUENCE [LARGE SCALE GENOMIC DNA]</scope>
    <source>
        <strain evidence="3">JCM 17130</strain>
    </source>
</reference>
<evidence type="ECO:0000313" key="2">
    <source>
        <dbReference type="EMBL" id="MFD1718690.1"/>
    </source>
</evidence>
<gene>
    <name evidence="2" type="ORF">ACFSE6_12650</name>
</gene>
<dbReference type="RefSeq" id="WP_388007473.1">
    <property type="nucleotide sequence ID" value="NZ_JBHUEE010000006.1"/>
</dbReference>
<dbReference type="PANTHER" id="PTHR43649:SF12">
    <property type="entry name" value="DIACETYLCHITOBIOSE BINDING PROTEIN DASA"/>
    <property type="match status" value="1"/>
</dbReference>
<dbReference type="Proteomes" id="UP001597277">
    <property type="component" value="Unassembled WGS sequence"/>
</dbReference>
<evidence type="ECO:0000313" key="3">
    <source>
        <dbReference type="Proteomes" id="UP001597277"/>
    </source>
</evidence>
<name>A0ABW4L7P8_9MICO</name>
<feature type="chain" id="PRO_5047069603" evidence="1">
    <location>
        <begin position="35"/>
        <end position="430"/>
    </location>
</feature>
<evidence type="ECO:0000256" key="1">
    <source>
        <dbReference type="SAM" id="SignalP"/>
    </source>
</evidence>
<organism evidence="2 3">
    <name type="scientific">Georgenia deserti</name>
    <dbReference type="NCBI Taxonomy" id="2093781"/>
    <lineage>
        <taxon>Bacteria</taxon>
        <taxon>Bacillati</taxon>
        <taxon>Actinomycetota</taxon>
        <taxon>Actinomycetes</taxon>
        <taxon>Micrococcales</taxon>
        <taxon>Bogoriellaceae</taxon>
        <taxon>Georgenia</taxon>
    </lineage>
</organism>
<dbReference type="PROSITE" id="PS51257">
    <property type="entry name" value="PROKAR_LIPOPROTEIN"/>
    <property type="match status" value="1"/>
</dbReference>
<dbReference type="Pfam" id="PF01547">
    <property type="entry name" value="SBP_bac_1"/>
    <property type="match status" value="1"/>
</dbReference>
<feature type="signal peptide" evidence="1">
    <location>
        <begin position="1"/>
        <end position="34"/>
    </location>
</feature>
<dbReference type="Gene3D" id="3.40.190.10">
    <property type="entry name" value="Periplasmic binding protein-like II"/>
    <property type="match status" value="2"/>
</dbReference>
<dbReference type="InterPro" id="IPR006059">
    <property type="entry name" value="SBP"/>
</dbReference>
<keyword evidence="3" id="KW-1185">Reference proteome</keyword>
<comment type="caution">
    <text evidence="2">The sequence shown here is derived from an EMBL/GenBank/DDBJ whole genome shotgun (WGS) entry which is preliminary data.</text>
</comment>
<accession>A0ABW4L7P8</accession>
<dbReference type="SUPFAM" id="SSF53850">
    <property type="entry name" value="Periplasmic binding protein-like II"/>
    <property type="match status" value="1"/>
</dbReference>
<dbReference type="PANTHER" id="PTHR43649">
    <property type="entry name" value="ARABINOSE-BINDING PROTEIN-RELATED"/>
    <property type="match status" value="1"/>
</dbReference>